<comment type="caution">
    <text evidence="2">The sequence shown here is derived from an EMBL/GenBank/DDBJ whole genome shotgun (WGS) entry which is preliminary data.</text>
</comment>
<proteinExistence type="predicted"/>
<dbReference type="Proteomes" id="UP000646540">
    <property type="component" value="Unassembled WGS sequence"/>
</dbReference>
<name>A0A2A5MLW0_9ENTR</name>
<accession>A0A2A5MLW0</accession>
<dbReference type="RefSeq" id="WP_032431208.1">
    <property type="nucleotide sequence ID" value="NZ_AP022005.1"/>
</dbReference>
<evidence type="ECO:0000313" key="3">
    <source>
        <dbReference type="Proteomes" id="UP000217648"/>
    </source>
</evidence>
<reference evidence="1" key="2">
    <citation type="submission" date="2020-08" db="EMBL/GenBank/DDBJ databases">
        <title>Genomic evolution and epidemiology of Klebsiella pneumoniae from a major hospital in Beijing, China, over a fifteen-year period: dissemination of known and novel high-risk clones.</title>
        <authorList>
            <person name="Palmieri M."/>
        </authorList>
    </citation>
    <scope>NUCLEOTIDE SEQUENCE</scope>
    <source>
        <strain evidence="1">K7050</strain>
    </source>
</reference>
<gene>
    <name evidence="2" type="ORF">CP911_10350</name>
    <name evidence="1" type="ORF">H8L09_00920</name>
</gene>
<dbReference type="Proteomes" id="UP000217648">
    <property type="component" value="Unassembled WGS sequence"/>
</dbReference>
<dbReference type="AlphaFoldDB" id="A0A2A5MLW0"/>
<protein>
    <submittedName>
        <fullName evidence="2">dTDP-4-dehydrorhamnose reductase</fullName>
    </submittedName>
</protein>
<organism evidence="2 3">
    <name type="scientific">Klebsiella quasipneumoniae</name>
    <dbReference type="NCBI Taxonomy" id="1463165"/>
    <lineage>
        <taxon>Bacteria</taxon>
        <taxon>Pseudomonadati</taxon>
        <taxon>Pseudomonadota</taxon>
        <taxon>Gammaproteobacteria</taxon>
        <taxon>Enterobacterales</taxon>
        <taxon>Enterobacteriaceae</taxon>
        <taxon>Klebsiella/Raoultella group</taxon>
        <taxon>Klebsiella</taxon>
        <taxon>Klebsiella pneumoniae complex</taxon>
    </lineage>
</organism>
<reference evidence="2 3" key="1">
    <citation type="submission" date="2017-09" db="EMBL/GenBank/DDBJ databases">
        <title>Mdr eskape-Ghana.</title>
        <authorList>
            <person name="Agyepong N."/>
            <person name="Janice J."/>
            <person name="Samuelsen O."/>
            <person name="Owusu-Ofori A."/>
            <person name="Sundsfjord A."/>
            <person name="Essack S."/>
            <person name="Pedersen T."/>
        </authorList>
    </citation>
    <scope>NUCLEOTIDE SEQUENCE [LARGE SCALE GENOMIC DNA]</scope>
    <source>
        <strain evidence="2 3">46</strain>
    </source>
</reference>
<evidence type="ECO:0000313" key="2">
    <source>
        <dbReference type="EMBL" id="PCM61913.1"/>
    </source>
</evidence>
<evidence type="ECO:0000313" key="1">
    <source>
        <dbReference type="EMBL" id="MBC5043937.1"/>
    </source>
</evidence>
<sequence length="70" mass="7570">MDNCLQPKTAAARRKSSGGLNHVAKNFYRTIFDNYPLKAARFLLLFAPPFSVGHRKSAAPALAVPDGIGI</sequence>
<dbReference type="EMBL" id="JACNQW010000001">
    <property type="protein sequence ID" value="MBC5043937.1"/>
    <property type="molecule type" value="Genomic_DNA"/>
</dbReference>
<dbReference type="EMBL" id="NXHG01000004">
    <property type="protein sequence ID" value="PCM61913.1"/>
    <property type="molecule type" value="Genomic_DNA"/>
</dbReference>